<comment type="similarity">
    <text evidence="3">Belongs to the NDC1 family.</text>
</comment>
<dbReference type="Proteomes" id="UP001370490">
    <property type="component" value="Unassembled WGS sequence"/>
</dbReference>
<dbReference type="Pfam" id="PF09531">
    <property type="entry name" value="Ndc1_Nup"/>
    <property type="match status" value="1"/>
</dbReference>
<sequence>MSSPTTEVVKNRYLGFLIWQSIPSTAIFILYKTFSLNLKPSLLSFLSFFVFHLSLLLFSSLISSVSSPQPFRPASLPELALGLLRFTFISGGATCIEFRRRAKTCLTLILFVICCTMLGSALVVSICWGATASDGLVQMMGLGVKGGVVGFVYGLHYVLRRRWVLDFPIIQRPPFFSFKMGFPFAVGYAMKLSSVAYLLSAVLLVVMPNQFKSQRAYEKFIAGELIFCAGSFSILLCWELCHHLHQVLHTKRFVFAPPKGSAAAETNPSEPLLAALEDSTSSSLLQFLAYLDLYMVCESNVDSWRRAAFFEETGETYKRVVTVCLRPLEWLASSLCEGLEGSVEKGYVLSHQLQPPADSPISKLHEPFDDFQLCAWSAQAVASLTAHSLKEDRFGVAQVSGSNAAVVSTLLSCLLAVETYMGKKTNLQTSHLMGPAAIKWAALNPGRRDTGTGTMGKKRDGALYSKAYAMADVLRTSICCVVSSFYDEMMSGDKAGLLEKDWIISGKPPCGTRDILLQKLRLFLDFRAC</sequence>
<evidence type="ECO:0000256" key="10">
    <source>
        <dbReference type="ARBA" id="ARBA00023132"/>
    </source>
</evidence>
<evidence type="ECO:0000256" key="1">
    <source>
        <dbReference type="ARBA" id="ARBA00004232"/>
    </source>
</evidence>
<evidence type="ECO:0000256" key="11">
    <source>
        <dbReference type="ARBA" id="ARBA00023136"/>
    </source>
</evidence>
<keyword evidence="9" id="KW-0811">Translocation</keyword>
<reference evidence="14 15" key="1">
    <citation type="submission" date="2023-12" db="EMBL/GenBank/DDBJ databases">
        <title>A high-quality genome assembly for Dillenia turbinata (Dilleniales).</title>
        <authorList>
            <person name="Chanderbali A."/>
        </authorList>
    </citation>
    <scope>NUCLEOTIDE SEQUENCE [LARGE SCALE GENOMIC DNA]</scope>
    <source>
        <strain evidence="14">LSX21</strain>
        <tissue evidence="14">Leaf</tissue>
    </source>
</reference>
<evidence type="ECO:0000256" key="6">
    <source>
        <dbReference type="ARBA" id="ARBA00022816"/>
    </source>
</evidence>
<dbReference type="AlphaFoldDB" id="A0AAN8V8E8"/>
<name>A0AAN8V8E8_9MAGN</name>
<evidence type="ECO:0000256" key="8">
    <source>
        <dbReference type="ARBA" id="ARBA00022989"/>
    </source>
</evidence>
<dbReference type="GO" id="GO:0030674">
    <property type="term" value="F:protein-macromolecule adaptor activity"/>
    <property type="evidence" value="ECO:0007669"/>
    <property type="project" value="TreeGrafter"/>
</dbReference>
<organism evidence="14 15">
    <name type="scientific">Dillenia turbinata</name>
    <dbReference type="NCBI Taxonomy" id="194707"/>
    <lineage>
        <taxon>Eukaryota</taxon>
        <taxon>Viridiplantae</taxon>
        <taxon>Streptophyta</taxon>
        <taxon>Embryophyta</taxon>
        <taxon>Tracheophyta</taxon>
        <taxon>Spermatophyta</taxon>
        <taxon>Magnoliopsida</taxon>
        <taxon>eudicotyledons</taxon>
        <taxon>Gunneridae</taxon>
        <taxon>Pentapetalae</taxon>
        <taxon>Dilleniales</taxon>
        <taxon>Dilleniaceae</taxon>
        <taxon>Dillenia</taxon>
    </lineage>
</organism>
<dbReference type="GO" id="GO:0070762">
    <property type="term" value="C:nuclear pore transmembrane ring"/>
    <property type="evidence" value="ECO:0007669"/>
    <property type="project" value="TreeGrafter"/>
</dbReference>
<evidence type="ECO:0000256" key="3">
    <source>
        <dbReference type="ARBA" id="ARBA00005760"/>
    </source>
</evidence>
<keyword evidence="8 13" id="KW-1133">Transmembrane helix</keyword>
<evidence type="ECO:0000256" key="13">
    <source>
        <dbReference type="SAM" id="Phobius"/>
    </source>
</evidence>
<evidence type="ECO:0000256" key="5">
    <source>
        <dbReference type="ARBA" id="ARBA00022692"/>
    </source>
</evidence>
<gene>
    <name evidence="14" type="ORF">RJ641_009727</name>
</gene>
<evidence type="ECO:0000256" key="4">
    <source>
        <dbReference type="ARBA" id="ARBA00022448"/>
    </source>
</evidence>
<feature type="transmembrane region" description="Helical" evidence="13">
    <location>
        <begin position="108"/>
        <end position="131"/>
    </location>
</feature>
<feature type="transmembrane region" description="Helical" evidence="13">
    <location>
        <begin position="12"/>
        <end position="31"/>
    </location>
</feature>
<evidence type="ECO:0000256" key="2">
    <source>
        <dbReference type="ARBA" id="ARBA00004567"/>
    </source>
</evidence>
<evidence type="ECO:0000256" key="12">
    <source>
        <dbReference type="ARBA" id="ARBA00023242"/>
    </source>
</evidence>
<evidence type="ECO:0000313" key="14">
    <source>
        <dbReference type="EMBL" id="KAK6925401.1"/>
    </source>
</evidence>
<evidence type="ECO:0000256" key="7">
    <source>
        <dbReference type="ARBA" id="ARBA00022927"/>
    </source>
</evidence>
<keyword evidence="15" id="KW-1185">Reference proteome</keyword>
<dbReference type="GO" id="GO:0015031">
    <property type="term" value="P:protein transport"/>
    <property type="evidence" value="ECO:0007669"/>
    <property type="project" value="UniProtKB-KW"/>
</dbReference>
<feature type="transmembrane region" description="Helical" evidence="13">
    <location>
        <begin position="180"/>
        <end position="208"/>
    </location>
</feature>
<keyword evidence="5 13" id="KW-0812">Transmembrane</keyword>
<dbReference type="InterPro" id="IPR019049">
    <property type="entry name" value="Nucleoporin_prot_Ndc1/Nup"/>
</dbReference>
<feature type="transmembrane region" description="Helical" evidence="13">
    <location>
        <begin position="220"/>
        <end position="241"/>
    </location>
</feature>
<protein>
    <submittedName>
        <fullName evidence="14">Nucleoporin protein Ndc1-Nup</fullName>
    </submittedName>
</protein>
<keyword evidence="11 13" id="KW-0472">Membrane</keyword>
<keyword evidence="6" id="KW-0509">mRNA transport</keyword>
<keyword evidence="7" id="KW-0653">Protein transport</keyword>
<comment type="caution">
    <text evidence="14">The sequence shown here is derived from an EMBL/GenBank/DDBJ whole genome shotgun (WGS) entry which is preliminary data.</text>
</comment>
<dbReference type="EMBL" id="JBAMMX010000016">
    <property type="protein sequence ID" value="KAK6925401.1"/>
    <property type="molecule type" value="Genomic_DNA"/>
</dbReference>
<comment type="subcellular location">
    <subcellularLocation>
        <location evidence="1">Nucleus membrane</location>
        <topology evidence="1">Multi-pass membrane protein</topology>
    </subcellularLocation>
    <subcellularLocation>
        <location evidence="2">Nucleus</location>
        <location evidence="2">Nuclear pore complex</location>
    </subcellularLocation>
</comment>
<evidence type="ECO:0000313" key="15">
    <source>
        <dbReference type="Proteomes" id="UP001370490"/>
    </source>
</evidence>
<keyword evidence="12" id="KW-0539">Nucleus</keyword>
<proteinExistence type="inferred from homology"/>
<dbReference type="GO" id="GO:0006999">
    <property type="term" value="P:nuclear pore organization"/>
    <property type="evidence" value="ECO:0007669"/>
    <property type="project" value="TreeGrafter"/>
</dbReference>
<accession>A0AAN8V8E8</accession>
<evidence type="ECO:0000256" key="9">
    <source>
        <dbReference type="ARBA" id="ARBA00023010"/>
    </source>
</evidence>
<dbReference type="PANTHER" id="PTHR13269">
    <property type="entry name" value="NUCLEOPORIN NDC1"/>
    <property type="match status" value="1"/>
</dbReference>
<keyword evidence="10" id="KW-0906">Nuclear pore complex</keyword>
<keyword evidence="4" id="KW-0813">Transport</keyword>
<dbReference type="GO" id="GO:0031965">
    <property type="term" value="C:nuclear membrane"/>
    <property type="evidence" value="ECO:0007669"/>
    <property type="project" value="UniProtKB-SubCell"/>
</dbReference>
<dbReference type="PANTHER" id="PTHR13269:SF6">
    <property type="entry name" value="NUCLEOPORIN NDC1"/>
    <property type="match status" value="1"/>
</dbReference>
<feature type="transmembrane region" description="Helical" evidence="13">
    <location>
        <begin position="43"/>
        <end position="62"/>
    </location>
</feature>
<dbReference type="GO" id="GO:0051028">
    <property type="term" value="P:mRNA transport"/>
    <property type="evidence" value="ECO:0007669"/>
    <property type="project" value="UniProtKB-KW"/>
</dbReference>